<dbReference type="PANTHER" id="PTHR43811">
    <property type="entry name" value="FKBP-TYPE PEPTIDYL-PROLYL CIS-TRANS ISOMERASE FKPA"/>
    <property type="match status" value="1"/>
</dbReference>
<dbReference type="SUPFAM" id="SSF54534">
    <property type="entry name" value="FKBP-like"/>
    <property type="match status" value="1"/>
</dbReference>
<keyword evidence="11" id="KW-1185">Reference proteome</keyword>
<dbReference type="InterPro" id="IPR001179">
    <property type="entry name" value="PPIase_FKBP_dom"/>
</dbReference>
<feature type="chain" id="PRO_5047516523" description="Peptidyl-prolyl cis-trans isomerase" evidence="8">
    <location>
        <begin position="19"/>
        <end position="165"/>
    </location>
</feature>
<gene>
    <name evidence="10" type="ORF">GCM10023156_54380</name>
</gene>
<dbReference type="EMBL" id="BAABGA010000082">
    <property type="protein sequence ID" value="GAA4466060.1"/>
    <property type="molecule type" value="Genomic_DNA"/>
</dbReference>
<evidence type="ECO:0000313" key="11">
    <source>
        <dbReference type="Proteomes" id="UP001500840"/>
    </source>
</evidence>
<evidence type="ECO:0000256" key="6">
    <source>
        <dbReference type="RuleBase" id="RU003915"/>
    </source>
</evidence>
<evidence type="ECO:0000256" key="5">
    <source>
        <dbReference type="PROSITE-ProRule" id="PRU00277"/>
    </source>
</evidence>
<feature type="compositionally biased region" description="Basic and acidic residues" evidence="7">
    <location>
        <begin position="39"/>
        <end position="53"/>
    </location>
</feature>
<protein>
    <recommendedName>
        <fullName evidence="6">Peptidyl-prolyl cis-trans isomerase</fullName>
        <ecNumber evidence="6">5.2.1.8</ecNumber>
    </recommendedName>
</protein>
<feature type="region of interest" description="Disordered" evidence="7">
    <location>
        <begin position="21"/>
        <end position="53"/>
    </location>
</feature>
<sequence length="165" mass="17866">MLKTALLLLLFVSMTVGANGDEVPADDKDSKLKPGPVDPQEKDKPGAIDDDAKAEFKKTDSGLKYRILRKSDKAKPTAKDSVEVHYKGWLDDGSIFDSSYRRASKISFPLSGVIKGWTEGMQLVGEGGMIELEIPSELGYGARGAGGVIPPNATLHFVVELFEIK</sequence>
<dbReference type="EC" id="5.2.1.8" evidence="6"/>
<organism evidence="10 11">
    <name type="scientific">Novipirellula rosea</name>
    <dbReference type="NCBI Taxonomy" id="1031540"/>
    <lineage>
        <taxon>Bacteria</taxon>
        <taxon>Pseudomonadati</taxon>
        <taxon>Planctomycetota</taxon>
        <taxon>Planctomycetia</taxon>
        <taxon>Pirellulales</taxon>
        <taxon>Pirellulaceae</taxon>
        <taxon>Novipirellula</taxon>
    </lineage>
</organism>
<dbReference type="PROSITE" id="PS50059">
    <property type="entry name" value="FKBP_PPIASE"/>
    <property type="match status" value="1"/>
</dbReference>
<evidence type="ECO:0000256" key="2">
    <source>
        <dbReference type="ARBA" id="ARBA00006577"/>
    </source>
</evidence>
<dbReference type="PANTHER" id="PTHR43811:SF19">
    <property type="entry name" value="39 KDA FK506-BINDING NUCLEAR PROTEIN"/>
    <property type="match status" value="1"/>
</dbReference>
<keyword evidence="4 5" id="KW-0413">Isomerase</keyword>
<evidence type="ECO:0000256" key="7">
    <source>
        <dbReference type="SAM" id="MobiDB-lite"/>
    </source>
</evidence>
<keyword evidence="3 5" id="KW-0697">Rotamase</keyword>
<keyword evidence="8" id="KW-0732">Signal</keyword>
<accession>A0ABP8NFD2</accession>
<reference evidence="11" key="1">
    <citation type="journal article" date="2019" name="Int. J. Syst. Evol. Microbiol.">
        <title>The Global Catalogue of Microorganisms (GCM) 10K type strain sequencing project: providing services to taxonomists for standard genome sequencing and annotation.</title>
        <authorList>
            <consortium name="The Broad Institute Genomics Platform"/>
            <consortium name="The Broad Institute Genome Sequencing Center for Infectious Disease"/>
            <person name="Wu L."/>
            <person name="Ma J."/>
        </authorList>
    </citation>
    <scope>NUCLEOTIDE SEQUENCE [LARGE SCALE GENOMIC DNA]</scope>
    <source>
        <strain evidence="11">JCM 17759</strain>
    </source>
</reference>
<evidence type="ECO:0000256" key="3">
    <source>
        <dbReference type="ARBA" id="ARBA00023110"/>
    </source>
</evidence>
<comment type="caution">
    <text evidence="10">The sequence shown here is derived from an EMBL/GenBank/DDBJ whole genome shotgun (WGS) entry which is preliminary data.</text>
</comment>
<evidence type="ECO:0000256" key="8">
    <source>
        <dbReference type="SAM" id="SignalP"/>
    </source>
</evidence>
<evidence type="ECO:0000313" key="10">
    <source>
        <dbReference type="EMBL" id="GAA4466060.1"/>
    </source>
</evidence>
<dbReference type="Proteomes" id="UP001500840">
    <property type="component" value="Unassembled WGS sequence"/>
</dbReference>
<comment type="similarity">
    <text evidence="2 6">Belongs to the FKBP-type PPIase family.</text>
</comment>
<feature type="signal peptide" evidence="8">
    <location>
        <begin position="1"/>
        <end position="18"/>
    </location>
</feature>
<name>A0ABP8NFD2_9BACT</name>
<dbReference type="Pfam" id="PF00254">
    <property type="entry name" value="FKBP_C"/>
    <property type="match status" value="1"/>
</dbReference>
<evidence type="ECO:0000256" key="1">
    <source>
        <dbReference type="ARBA" id="ARBA00000971"/>
    </source>
</evidence>
<comment type="catalytic activity">
    <reaction evidence="1 5 6">
        <text>[protein]-peptidylproline (omega=180) = [protein]-peptidylproline (omega=0)</text>
        <dbReference type="Rhea" id="RHEA:16237"/>
        <dbReference type="Rhea" id="RHEA-COMP:10747"/>
        <dbReference type="Rhea" id="RHEA-COMP:10748"/>
        <dbReference type="ChEBI" id="CHEBI:83833"/>
        <dbReference type="ChEBI" id="CHEBI:83834"/>
        <dbReference type="EC" id="5.2.1.8"/>
    </reaction>
</comment>
<dbReference type="Gene3D" id="3.10.50.40">
    <property type="match status" value="1"/>
</dbReference>
<feature type="domain" description="PPIase FKBP-type" evidence="9">
    <location>
        <begin position="79"/>
        <end position="165"/>
    </location>
</feature>
<proteinExistence type="inferred from homology"/>
<evidence type="ECO:0000259" key="9">
    <source>
        <dbReference type="PROSITE" id="PS50059"/>
    </source>
</evidence>
<dbReference type="InterPro" id="IPR046357">
    <property type="entry name" value="PPIase_dom_sf"/>
</dbReference>
<evidence type="ECO:0000256" key="4">
    <source>
        <dbReference type="ARBA" id="ARBA00023235"/>
    </source>
</evidence>